<proteinExistence type="predicted"/>
<dbReference type="Proteomes" id="UP000593567">
    <property type="component" value="Unassembled WGS sequence"/>
</dbReference>
<keyword evidence="3" id="KW-1185">Reference proteome</keyword>
<feature type="chain" id="PRO_5029632610" evidence="1">
    <location>
        <begin position="20"/>
        <end position="127"/>
    </location>
</feature>
<protein>
    <submittedName>
        <fullName evidence="2">Uncharacterized protein</fullName>
    </submittedName>
</protein>
<dbReference type="AlphaFoldDB" id="A0A7J7KPB5"/>
<dbReference type="EMBL" id="VXIV02000200">
    <property type="protein sequence ID" value="KAF6039913.1"/>
    <property type="molecule type" value="Genomic_DNA"/>
</dbReference>
<reference evidence="2" key="1">
    <citation type="submission" date="2020-06" db="EMBL/GenBank/DDBJ databases">
        <title>Draft genome of Bugula neritina, a colonial animal packing powerful symbionts and potential medicines.</title>
        <authorList>
            <person name="Rayko M."/>
        </authorList>
    </citation>
    <scope>NUCLEOTIDE SEQUENCE [LARGE SCALE GENOMIC DNA]</scope>
    <source>
        <strain evidence="2">Kwan_BN1</strain>
    </source>
</reference>
<organism evidence="2 3">
    <name type="scientific">Bugula neritina</name>
    <name type="common">Brown bryozoan</name>
    <name type="synonym">Sertularia neritina</name>
    <dbReference type="NCBI Taxonomy" id="10212"/>
    <lineage>
        <taxon>Eukaryota</taxon>
        <taxon>Metazoa</taxon>
        <taxon>Spiralia</taxon>
        <taxon>Lophotrochozoa</taxon>
        <taxon>Bryozoa</taxon>
        <taxon>Gymnolaemata</taxon>
        <taxon>Cheilostomatida</taxon>
        <taxon>Flustrina</taxon>
        <taxon>Buguloidea</taxon>
        <taxon>Bugulidae</taxon>
        <taxon>Bugula</taxon>
    </lineage>
</organism>
<keyword evidence="1" id="KW-0732">Signal</keyword>
<accession>A0A7J7KPB5</accession>
<gene>
    <name evidence="2" type="ORF">EB796_001765</name>
</gene>
<comment type="caution">
    <text evidence="2">The sequence shown here is derived from an EMBL/GenBank/DDBJ whole genome shotgun (WGS) entry which is preliminary data.</text>
</comment>
<sequence>MQMMYIQFFLFTLISVTVAGEKYTDEEIEAFIAAKCRLVCDGELDDERFKRVCTCDSYRGTFIYGKRNSAMPNPQPAYREFQMSELPEKEGEDRDRKVADKQTELKTPVNKSELLKLLSGLERTIRR</sequence>
<name>A0A7J7KPB5_BUGNE</name>
<feature type="signal peptide" evidence="1">
    <location>
        <begin position="1"/>
        <end position="19"/>
    </location>
</feature>
<evidence type="ECO:0000256" key="1">
    <source>
        <dbReference type="SAM" id="SignalP"/>
    </source>
</evidence>
<evidence type="ECO:0000313" key="2">
    <source>
        <dbReference type="EMBL" id="KAF6039913.1"/>
    </source>
</evidence>
<evidence type="ECO:0000313" key="3">
    <source>
        <dbReference type="Proteomes" id="UP000593567"/>
    </source>
</evidence>